<name>G7I5E3_MEDTR</name>
<evidence type="ECO:0000313" key="3">
    <source>
        <dbReference type="Proteomes" id="UP000002051"/>
    </source>
</evidence>
<reference evidence="1 3" key="2">
    <citation type="journal article" date="2014" name="BMC Genomics">
        <title>An improved genome release (version Mt4.0) for the model legume Medicago truncatula.</title>
        <authorList>
            <person name="Tang H."/>
            <person name="Krishnakumar V."/>
            <person name="Bidwell S."/>
            <person name="Rosen B."/>
            <person name="Chan A."/>
            <person name="Zhou S."/>
            <person name="Gentzbittel L."/>
            <person name="Childs K.L."/>
            <person name="Yandell M."/>
            <person name="Gundlach H."/>
            <person name="Mayer K.F."/>
            <person name="Schwartz D.C."/>
            <person name="Town C.D."/>
        </authorList>
    </citation>
    <scope>GENOME REANNOTATION</scope>
    <source>
        <strain evidence="2 3">cv. Jemalong A17</strain>
    </source>
</reference>
<gene>
    <name evidence="1" type="ordered locus">MTR_1g043390</name>
</gene>
<dbReference type="EnsemblPlants" id="AES60303">
    <property type="protein sequence ID" value="AES60303"/>
    <property type="gene ID" value="MTR_1g043390"/>
</dbReference>
<proteinExistence type="predicted"/>
<sequence length="66" mass="7591">MLSFLEFRMEVSRGANLIGMSMMPLDVCPLSLIKDRGSLGVRRLKEFNLALIGKWCWRVLDERGSF</sequence>
<dbReference type="Proteomes" id="UP000002051">
    <property type="component" value="Unassembled WGS sequence"/>
</dbReference>
<dbReference type="AlphaFoldDB" id="G7I5E3"/>
<dbReference type="HOGENOM" id="CLU_2834913_0_0_1"/>
<reference evidence="2" key="3">
    <citation type="submission" date="2015-04" db="UniProtKB">
        <authorList>
            <consortium name="EnsemblPlants"/>
        </authorList>
    </citation>
    <scope>IDENTIFICATION</scope>
    <source>
        <strain evidence="2">cv. Jemalong A17</strain>
    </source>
</reference>
<evidence type="ECO:0000313" key="1">
    <source>
        <dbReference type="EMBL" id="AES60303.1"/>
    </source>
</evidence>
<reference evidence="1 3" key="1">
    <citation type="journal article" date="2011" name="Nature">
        <title>The Medicago genome provides insight into the evolution of rhizobial symbioses.</title>
        <authorList>
            <person name="Young N.D."/>
            <person name="Debelle F."/>
            <person name="Oldroyd G.E."/>
            <person name="Geurts R."/>
            <person name="Cannon S.B."/>
            <person name="Udvardi M.K."/>
            <person name="Benedito V.A."/>
            <person name="Mayer K.F."/>
            <person name="Gouzy J."/>
            <person name="Schoof H."/>
            <person name="Van de Peer Y."/>
            <person name="Proost S."/>
            <person name="Cook D.R."/>
            <person name="Meyers B.C."/>
            <person name="Spannagl M."/>
            <person name="Cheung F."/>
            <person name="De Mita S."/>
            <person name="Krishnakumar V."/>
            <person name="Gundlach H."/>
            <person name="Zhou S."/>
            <person name="Mudge J."/>
            <person name="Bharti A.K."/>
            <person name="Murray J.D."/>
            <person name="Naoumkina M.A."/>
            <person name="Rosen B."/>
            <person name="Silverstein K.A."/>
            <person name="Tang H."/>
            <person name="Rombauts S."/>
            <person name="Zhao P.X."/>
            <person name="Zhou P."/>
            <person name="Barbe V."/>
            <person name="Bardou P."/>
            <person name="Bechner M."/>
            <person name="Bellec A."/>
            <person name="Berger A."/>
            <person name="Berges H."/>
            <person name="Bidwell S."/>
            <person name="Bisseling T."/>
            <person name="Choisne N."/>
            <person name="Couloux A."/>
            <person name="Denny R."/>
            <person name="Deshpande S."/>
            <person name="Dai X."/>
            <person name="Doyle J.J."/>
            <person name="Dudez A.M."/>
            <person name="Farmer A.D."/>
            <person name="Fouteau S."/>
            <person name="Franken C."/>
            <person name="Gibelin C."/>
            <person name="Gish J."/>
            <person name="Goldstein S."/>
            <person name="Gonzalez A.J."/>
            <person name="Green P.J."/>
            <person name="Hallab A."/>
            <person name="Hartog M."/>
            <person name="Hua A."/>
            <person name="Humphray S.J."/>
            <person name="Jeong D.H."/>
            <person name="Jing Y."/>
            <person name="Jocker A."/>
            <person name="Kenton S.M."/>
            <person name="Kim D.J."/>
            <person name="Klee K."/>
            <person name="Lai H."/>
            <person name="Lang C."/>
            <person name="Lin S."/>
            <person name="Macmil S.L."/>
            <person name="Magdelenat G."/>
            <person name="Matthews L."/>
            <person name="McCorrison J."/>
            <person name="Monaghan E.L."/>
            <person name="Mun J.H."/>
            <person name="Najar F.Z."/>
            <person name="Nicholson C."/>
            <person name="Noirot C."/>
            <person name="O'Bleness M."/>
            <person name="Paule C.R."/>
            <person name="Poulain J."/>
            <person name="Prion F."/>
            <person name="Qin B."/>
            <person name="Qu C."/>
            <person name="Retzel E.F."/>
            <person name="Riddle C."/>
            <person name="Sallet E."/>
            <person name="Samain S."/>
            <person name="Samson N."/>
            <person name="Sanders I."/>
            <person name="Saurat O."/>
            <person name="Scarpelli C."/>
            <person name="Schiex T."/>
            <person name="Segurens B."/>
            <person name="Severin A.J."/>
            <person name="Sherrier D.J."/>
            <person name="Shi R."/>
            <person name="Sims S."/>
            <person name="Singer S.R."/>
            <person name="Sinharoy S."/>
            <person name="Sterck L."/>
            <person name="Viollet A."/>
            <person name="Wang B.B."/>
            <person name="Wang K."/>
            <person name="Wang M."/>
            <person name="Wang X."/>
            <person name="Warfsmann J."/>
            <person name="Weissenbach J."/>
            <person name="White D.D."/>
            <person name="White J.D."/>
            <person name="Wiley G.B."/>
            <person name="Wincker P."/>
            <person name="Xing Y."/>
            <person name="Yang L."/>
            <person name="Yao Z."/>
            <person name="Ying F."/>
            <person name="Zhai J."/>
            <person name="Zhou L."/>
            <person name="Zuber A."/>
            <person name="Denarie J."/>
            <person name="Dixon R.A."/>
            <person name="May G.D."/>
            <person name="Schwartz D.C."/>
            <person name="Rogers J."/>
            <person name="Quetier F."/>
            <person name="Town C.D."/>
            <person name="Roe B.A."/>
        </authorList>
    </citation>
    <scope>NUCLEOTIDE SEQUENCE [LARGE SCALE GENOMIC DNA]</scope>
    <source>
        <strain evidence="1">A17</strain>
        <strain evidence="2 3">cv. Jemalong A17</strain>
    </source>
</reference>
<organism evidence="1 3">
    <name type="scientific">Medicago truncatula</name>
    <name type="common">Barrel medic</name>
    <name type="synonym">Medicago tribuloides</name>
    <dbReference type="NCBI Taxonomy" id="3880"/>
    <lineage>
        <taxon>Eukaryota</taxon>
        <taxon>Viridiplantae</taxon>
        <taxon>Streptophyta</taxon>
        <taxon>Embryophyta</taxon>
        <taxon>Tracheophyta</taxon>
        <taxon>Spermatophyta</taxon>
        <taxon>Magnoliopsida</taxon>
        <taxon>eudicotyledons</taxon>
        <taxon>Gunneridae</taxon>
        <taxon>Pentapetalae</taxon>
        <taxon>rosids</taxon>
        <taxon>fabids</taxon>
        <taxon>Fabales</taxon>
        <taxon>Fabaceae</taxon>
        <taxon>Papilionoideae</taxon>
        <taxon>50 kb inversion clade</taxon>
        <taxon>NPAAA clade</taxon>
        <taxon>Hologalegina</taxon>
        <taxon>IRL clade</taxon>
        <taxon>Trifolieae</taxon>
        <taxon>Medicago</taxon>
    </lineage>
</organism>
<evidence type="ECO:0000313" key="2">
    <source>
        <dbReference type="EnsemblPlants" id="AES60303"/>
    </source>
</evidence>
<dbReference type="PaxDb" id="3880-AES60303"/>
<accession>G7I5E3</accession>
<keyword evidence="3" id="KW-1185">Reference proteome</keyword>
<protein>
    <submittedName>
        <fullName evidence="1 2">Uncharacterized protein</fullName>
    </submittedName>
</protein>
<dbReference type="EMBL" id="CM001217">
    <property type="protein sequence ID" value="AES60303.1"/>
    <property type="molecule type" value="Genomic_DNA"/>
</dbReference>